<feature type="signal peptide" evidence="13">
    <location>
        <begin position="1"/>
        <end position="21"/>
    </location>
</feature>
<dbReference type="InterPro" id="IPR038050">
    <property type="entry name" value="Neuro_actylchol_rec"/>
</dbReference>
<dbReference type="InterPro" id="IPR006028">
    <property type="entry name" value="GABAA/Glycine_rcpt"/>
</dbReference>
<dbReference type="Proteomes" id="UP000887565">
    <property type="component" value="Unplaced"/>
</dbReference>
<dbReference type="Pfam" id="PF02932">
    <property type="entry name" value="Neur_chan_memb"/>
    <property type="match status" value="1"/>
</dbReference>
<keyword evidence="7 12" id="KW-1133">Transmembrane helix</keyword>
<proteinExistence type="predicted"/>
<feature type="region of interest" description="Disordered" evidence="11">
    <location>
        <begin position="424"/>
        <end position="456"/>
    </location>
</feature>
<dbReference type="SUPFAM" id="SSF90112">
    <property type="entry name" value="Neurotransmitter-gated ion-channel transmembrane pore"/>
    <property type="match status" value="1"/>
</dbReference>
<evidence type="ECO:0000259" key="14">
    <source>
        <dbReference type="Pfam" id="PF02931"/>
    </source>
</evidence>
<name>A0A915L5T3_ROMCU</name>
<evidence type="ECO:0000256" key="9">
    <source>
        <dbReference type="ARBA" id="ARBA00023136"/>
    </source>
</evidence>
<dbReference type="PANTHER" id="PTHR18945">
    <property type="entry name" value="NEUROTRANSMITTER GATED ION CHANNEL"/>
    <property type="match status" value="1"/>
</dbReference>
<dbReference type="Pfam" id="PF02931">
    <property type="entry name" value="Neur_chan_LBD"/>
    <property type="match status" value="2"/>
</dbReference>
<dbReference type="Gene3D" id="1.20.58.390">
    <property type="entry name" value="Neurotransmitter-gated ion-channel transmembrane domain"/>
    <property type="match status" value="1"/>
</dbReference>
<feature type="domain" description="Neurotransmitter-gated ion-channel ligand-binding" evidence="14">
    <location>
        <begin position="188"/>
        <end position="258"/>
    </location>
</feature>
<evidence type="ECO:0000256" key="13">
    <source>
        <dbReference type="SAM" id="SignalP"/>
    </source>
</evidence>
<dbReference type="InterPro" id="IPR006201">
    <property type="entry name" value="Neur_channel"/>
</dbReference>
<keyword evidence="6 13" id="KW-0732">Signal</keyword>
<evidence type="ECO:0000256" key="8">
    <source>
        <dbReference type="ARBA" id="ARBA00023065"/>
    </source>
</evidence>
<evidence type="ECO:0000256" key="4">
    <source>
        <dbReference type="ARBA" id="ARBA00022475"/>
    </source>
</evidence>
<evidence type="ECO:0000256" key="2">
    <source>
        <dbReference type="ARBA" id="ARBA00004236"/>
    </source>
</evidence>
<dbReference type="PRINTS" id="PR00253">
    <property type="entry name" value="GABAARECEPTR"/>
</dbReference>
<dbReference type="CDD" id="cd19049">
    <property type="entry name" value="LGIC_TM_anion"/>
    <property type="match status" value="1"/>
</dbReference>
<keyword evidence="8" id="KW-0406">Ion transport</keyword>
<keyword evidence="3" id="KW-0813">Transport</keyword>
<dbReference type="GO" id="GO:0004888">
    <property type="term" value="F:transmembrane signaling receptor activity"/>
    <property type="evidence" value="ECO:0007669"/>
    <property type="project" value="InterPro"/>
</dbReference>
<reference evidence="17" key="1">
    <citation type="submission" date="2022-11" db="UniProtKB">
        <authorList>
            <consortium name="WormBaseParasite"/>
        </authorList>
    </citation>
    <scope>IDENTIFICATION</scope>
</reference>
<dbReference type="InterPro" id="IPR036719">
    <property type="entry name" value="Neuro-gated_channel_TM_sf"/>
</dbReference>
<feature type="compositionally biased region" description="Polar residues" evidence="11">
    <location>
        <begin position="443"/>
        <end position="454"/>
    </location>
</feature>
<feature type="chain" id="PRO_5037495733" evidence="13">
    <location>
        <begin position="22"/>
        <end position="542"/>
    </location>
</feature>
<protein>
    <submittedName>
        <fullName evidence="17">Uncharacterized protein</fullName>
    </submittedName>
</protein>
<keyword evidence="4" id="KW-1003">Cell membrane</keyword>
<feature type="domain" description="Neurotransmitter-gated ion-channel ligand-binding" evidence="14">
    <location>
        <begin position="84"/>
        <end position="178"/>
    </location>
</feature>
<dbReference type="PROSITE" id="PS00236">
    <property type="entry name" value="NEUROTR_ION_CHANNEL"/>
    <property type="match status" value="1"/>
</dbReference>
<evidence type="ECO:0000259" key="15">
    <source>
        <dbReference type="Pfam" id="PF02932"/>
    </source>
</evidence>
<feature type="transmembrane region" description="Helical" evidence="12">
    <location>
        <begin position="291"/>
        <end position="317"/>
    </location>
</feature>
<feature type="transmembrane region" description="Helical" evidence="12">
    <location>
        <begin position="356"/>
        <end position="378"/>
    </location>
</feature>
<dbReference type="InterPro" id="IPR036734">
    <property type="entry name" value="Neur_chan_lig-bd_sf"/>
</dbReference>
<evidence type="ECO:0000256" key="6">
    <source>
        <dbReference type="ARBA" id="ARBA00022729"/>
    </source>
</evidence>
<comment type="subcellular location">
    <subcellularLocation>
        <location evidence="2">Cell membrane</location>
    </subcellularLocation>
    <subcellularLocation>
        <location evidence="1">Membrane</location>
        <topology evidence="1">Multi-pass membrane protein</topology>
    </subcellularLocation>
</comment>
<dbReference type="CDD" id="cd18990">
    <property type="entry name" value="LGIC_ECD_GABAAR"/>
    <property type="match status" value="1"/>
</dbReference>
<dbReference type="InterPro" id="IPR006029">
    <property type="entry name" value="Neurotrans-gated_channel_TM"/>
</dbReference>
<evidence type="ECO:0000256" key="5">
    <source>
        <dbReference type="ARBA" id="ARBA00022692"/>
    </source>
</evidence>
<keyword evidence="5 12" id="KW-0812">Transmembrane</keyword>
<evidence type="ECO:0000256" key="12">
    <source>
        <dbReference type="SAM" id="Phobius"/>
    </source>
</evidence>
<keyword evidence="10" id="KW-0407">Ion channel</keyword>
<dbReference type="Gene3D" id="2.70.170.10">
    <property type="entry name" value="Neurotransmitter-gated ion-channel ligand-binding domain"/>
    <property type="match status" value="2"/>
</dbReference>
<dbReference type="OMA" id="EISHYAY"/>
<dbReference type="InterPro" id="IPR006202">
    <property type="entry name" value="Neur_chan_lig-bd"/>
</dbReference>
<organism evidence="16 17">
    <name type="scientific">Romanomermis culicivorax</name>
    <name type="common">Nematode worm</name>
    <dbReference type="NCBI Taxonomy" id="13658"/>
    <lineage>
        <taxon>Eukaryota</taxon>
        <taxon>Metazoa</taxon>
        <taxon>Ecdysozoa</taxon>
        <taxon>Nematoda</taxon>
        <taxon>Enoplea</taxon>
        <taxon>Dorylaimia</taxon>
        <taxon>Mermithida</taxon>
        <taxon>Mermithoidea</taxon>
        <taxon>Mermithidae</taxon>
        <taxon>Romanomermis</taxon>
    </lineage>
</organism>
<dbReference type="InterPro" id="IPR018000">
    <property type="entry name" value="Neurotransmitter_ion_chnl_CS"/>
</dbReference>
<evidence type="ECO:0000256" key="7">
    <source>
        <dbReference type="ARBA" id="ARBA00022989"/>
    </source>
</evidence>
<keyword evidence="9 12" id="KW-0472">Membrane</keyword>
<accession>A0A915L5T3</accession>
<evidence type="ECO:0000256" key="11">
    <source>
        <dbReference type="SAM" id="MobiDB-lite"/>
    </source>
</evidence>
<feature type="transmembrane region" description="Helical" evidence="12">
    <location>
        <begin position="324"/>
        <end position="344"/>
    </location>
</feature>
<evidence type="ECO:0000313" key="16">
    <source>
        <dbReference type="Proteomes" id="UP000887565"/>
    </source>
</evidence>
<dbReference type="WBParaSite" id="nRc.2.0.1.t45883-RA">
    <property type="protein sequence ID" value="nRc.2.0.1.t45883-RA"/>
    <property type="gene ID" value="nRc.2.0.1.g45883"/>
</dbReference>
<evidence type="ECO:0000256" key="1">
    <source>
        <dbReference type="ARBA" id="ARBA00004141"/>
    </source>
</evidence>
<dbReference type="GO" id="GO:0005230">
    <property type="term" value="F:extracellular ligand-gated monoatomic ion channel activity"/>
    <property type="evidence" value="ECO:0007669"/>
    <property type="project" value="InterPro"/>
</dbReference>
<feature type="transmembrane region" description="Helical" evidence="12">
    <location>
        <begin position="509"/>
        <end position="528"/>
    </location>
</feature>
<evidence type="ECO:0000256" key="10">
    <source>
        <dbReference type="ARBA" id="ARBA00023303"/>
    </source>
</evidence>
<dbReference type="GO" id="GO:0005886">
    <property type="term" value="C:plasma membrane"/>
    <property type="evidence" value="ECO:0007669"/>
    <property type="project" value="UniProtKB-SubCell"/>
</dbReference>
<keyword evidence="16" id="KW-1185">Reference proteome</keyword>
<dbReference type="AlphaFoldDB" id="A0A915L5T3"/>
<evidence type="ECO:0000256" key="3">
    <source>
        <dbReference type="ARBA" id="ARBA00022448"/>
    </source>
</evidence>
<sequence>MPIGQVLLTIIFMKFAVLVSSHDPISSSPVREISHYAYPRSYPFYKNVPQRTAKVKYHKLGHTSRGQRPHERQIGSRCLNDSSVIARLEKNGYNKHKIPRQGRQPVVVDIEMWIQEISSIAALTSDFNVDIYISEMWRDPGLAFAHFNPCKKNVTLTDDILQRIWRPNTCFINSKTADLDYSPFFAPGPCTMNLKAFPLDYITCSLTFESFNYNNEEVHMKWADNEPVKIFVDLKHRRHQTFLPFNQFASKPILNLADFVLINISATAVVYKYPAGFWDELSISFLFRRCAGWYILQAYLPTYLTIFISWISFYLGAGIAARTLLGVNTLLALTFQFGNIISNLPRVSYVKAIDVWMLTAQTFVFCSLLELAFIGYLCRTDINKNQRKISGAARGAIAVSSKFGARRFSDPSLTLMPRRSAIDNSRASMNDEGSGDADHSENIRISSNEPQSLSKMEDQCRHRWVVTLGDPEGKGDGLLATSLLPQPQSRPSPDVEERDFWTVENIDRISSVIFPLAFLIFNIIYWWYYTWWIKFESDYIVQ</sequence>
<dbReference type="SUPFAM" id="SSF63712">
    <property type="entry name" value="Nicotinic receptor ligand binding domain-like"/>
    <property type="match status" value="1"/>
</dbReference>
<feature type="domain" description="Neurotransmitter-gated ion-channel transmembrane" evidence="15">
    <location>
        <begin position="299"/>
        <end position="526"/>
    </location>
</feature>
<evidence type="ECO:0000313" key="17">
    <source>
        <dbReference type="WBParaSite" id="nRc.2.0.1.t45883-RA"/>
    </source>
</evidence>